<reference evidence="1" key="2">
    <citation type="submission" date="2020-11" db="EMBL/GenBank/DDBJ databases">
        <authorList>
            <person name="Cecchin M."/>
            <person name="Marcolungo L."/>
            <person name="Rossato M."/>
            <person name="Girolomoni L."/>
            <person name="Cosentino E."/>
            <person name="Cuine S."/>
            <person name="Li-Beisson Y."/>
            <person name="Delledonne M."/>
            <person name="Ballottari M."/>
        </authorList>
    </citation>
    <scope>NUCLEOTIDE SEQUENCE</scope>
    <source>
        <strain evidence="1">211/11P</strain>
        <tissue evidence="1">Whole cell</tissue>
    </source>
</reference>
<name>A0A9D4TXR3_CHLVU</name>
<organism evidence="1 2">
    <name type="scientific">Chlorella vulgaris</name>
    <name type="common">Green alga</name>
    <dbReference type="NCBI Taxonomy" id="3077"/>
    <lineage>
        <taxon>Eukaryota</taxon>
        <taxon>Viridiplantae</taxon>
        <taxon>Chlorophyta</taxon>
        <taxon>core chlorophytes</taxon>
        <taxon>Trebouxiophyceae</taxon>
        <taxon>Chlorellales</taxon>
        <taxon>Chlorellaceae</taxon>
        <taxon>Chlorella clade</taxon>
        <taxon>Chlorella</taxon>
    </lineage>
</organism>
<dbReference type="EMBL" id="SIDB01000002">
    <property type="protein sequence ID" value="KAI3436507.1"/>
    <property type="molecule type" value="Genomic_DNA"/>
</dbReference>
<gene>
    <name evidence="1" type="ORF">D9Q98_005924</name>
</gene>
<keyword evidence="2" id="KW-1185">Reference proteome</keyword>
<evidence type="ECO:0000313" key="1">
    <source>
        <dbReference type="EMBL" id="KAI3436507.1"/>
    </source>
</evidence>
<proteinExistence type="predicted"/>
<reference evidence="1" key="1">
    <citation type="journal article" date="2019" name="Plant J.">
        <title>Chlorella vulgaris genome assembly and annotation reveals the molecular basis for metabolic acclimation to high light conditions.</title>
        <authorList>
            <person name="Cecchin M."/>
            <person name="Marcolungo L."/>
            <person name="Rossato M."/>
            <person name="Girolomoni L."/>
            <person name="Cosentino E."/>
            <person name="Cuine S."/>
            <person name="Li-Beisson Y."/>
            <person name="Delledonne M."/>
            <person name="Ballottari M."/>
        </authorList>
    </citation>
    <scope>NUCLEOTIDE SEQUENCE</scope>
    <source>
        <strain evidence="1">211/11P</strain>
    </source>
</reference>
<comment type="caution">
    <text evidence="1">The sequence shown here is derived from an EMBL/GenBank/DDBJ whole genome shotgun (WGS) entry which is preliminary data.</text>
</comment>
<accession>A0A9D4TXR3</accession>
<sequence length="71" mass="7880">MDTLQLHSPHLRSLPHSRLGARWLTTRNDEICSSTFHEVFKEFDACVEGLAVLYVGQQNEGTQPSAGCCSC</sequence>
<protein>
    <submittedName>
        <fullName evidence="1">Uncharacterized protein</fullName>
    </submittedName>
</protein>
<dbReference type="AlphaFoldDB" id="A0A9D4TXR3"/>
<dbReference type="Proteomes" id="UP001055712">
    <property type="component" value="Unassembled WGS sequence"/>
</dbReference>
<evidence type="ECO:0000313" key="2">
    <source>
        <dbReference type="Proteomes" id="UP001055712"/>
    </source>
</evidence>